<dbReference type="AlphaFoldDB" id="W5SFD0"/>
<dbReference type="EMBL" id="CP004228">
    <property type="protein sequence ID" value="AHH05657.1"/>
    <property type="molecule type" value="Genomic_DNA"/>
</dbReference>
<proteinExistence type="predicted"/>
<geneLocation type="plasmid" evidence="1">
    <name>unnamed</name>
</geneLocation>
<name>W5SFD0_9SPIR</name>
<sequence>MLQESQILCLCINKVSKGGNTLSFFNNLKLTKMLLFFLLAACSSLQQVEHDKITKKIRIYQYLSKNLELKGVVDYQNKTTEIFLYSKLKNHSIINQTPLTLPDGTTIEGKTSYEYDNGASAKNWINSSSFSLKKAMLEQMLNEDEYVYNKEEIKVQIGLETLKINKTKIRDFLLKLESTEKQHIQNTNNAEH</sequence>
<keyword evidence="1" id="KW-0614">Plasmid</keyword>
<protein>
    <submittedName>
        <fullName evidence="1">Putative lipoprotein</fullName>
    </submittedName>
</protein>
<reference evidence="1" key="1">
    <citation type="submission" date="2013-02" db="EMBL/GenBank/DDBJ databases">
        <title>Comparative genomics of Borrelia species.</title>
        <authorList>
            <person name="Schwan T.G."/>
            <person name="Raffel S.J."/>
            <person name="Porcella S.F."/>
        </authorList>
    </citation>
    <scope>NUCLEOTIDE SEQUENCE</scope>
    <source>
        <strain evidence="1">FR64b</strain>
        <plasmid evidence="1">unnamed</plasmid>
    </source>
</reference>
<keyword evidence="1" id="KW-0449">Lipoprotein</keyword>
<gene>
    <name evidence="1" type="ORF">BOM_1114</name>
</gene>
<dbReference type="HOGENOM" id="CLU_1607675_0_0_12"/>
<evidence type="ECO:0000313" key="1">
    <source>
        <dbReference type="EMBL" id="AHH05657.1"/>
    </source>
</evidence>
<accession>W5SFD0</accession>
<organism evidence="1">
    <name type="scientific">Borrelia miyamotoi FR64b</name>
    <dbReference type="NCBI Taxonomy" id="1292392"/>
    <lineage>
        <taxon>Bacteria</taxon>
        <taxon>Pseudomonadati</taxon>
        <taxon>Spirochaetota</taxon>
        <taxon>Spirochaetia</taxon>
        <taxon>Spirochaetales</taxon>
        <taxon>Borreliaceae</taxon>
        <taxon>Borrelia</taxon>
    </lineage>
</organism>